<dbReference type="GeneID" id="95988392"/>
<organism evidence="2 3">
    <name type="scientific">Vanrija albida</name>
    <dbReference type="NCBI Taxonomy" id="181172"/>
    <lineage>
        <taxon>Eukaryota</taxon>
        <taxon>Fungi</taxon>
        <taxon>Dikarya</taxon>
        <taxon>Basidiomycota</taxon>
        <taxon>Agaricomycotina</taxon>
        <taxon>Tremellomycetes</taxon>
        <taxon>Trichosporonales</taxon>
        <taxon>Trichosporonaceae</taxon>
        <taxon>Vanrija</taxon>
    </lineage>
</organism>
<feature type="region of interest" description="Disordered" evidence="1">
    <location>
        <begin position="1"/>
        <end position="37"/>
    </location>
</feature>
<feature type="region of interest" description="Disordered" evidence="1">
    <location>
        <begin position="132"/>
        <end position="196"/>
    </location>
</feature>
<feature type="compositionally biased region" description="Polar residues" evidence="1">
    <location>
        <begin position="390"/>
        <end position="399"/>
    </location>
</feature>
<feature type="compositionally biased region" description="Low complexity" evidence="1">
    <location>
        <begin position="408"/>
        <end position="421"/>
    </location>
</feature>
<reference evidence="2 3" key="1">
    <citation type="submission" date="2023-08" db="EMBL/GenBank/DDBJ databases">
        <title>Annotated Genome Sequence of Vanrija albida AlHP1.</title>
        <authorList>
            <person name="Herzog R."/>
        </authorList>
    </citation>
    <scope>NUCLEOTIDE SEQUENCE [LARGE SCALE GENOMIC DNA]</scope>
    <source>
        <strain evidence="2 3">AlHP1</strain>
    </source>
</reference>
<name>A0ABR3PTB5_9TREE</name>
<protein>
    <submittedName>
        <fullName evidence="2">Uncharacterized protein</fullName>
    </submittedName>
</protein>
<keyword evidence="3" id="KW-1185">Reference proteome</keyword>
<dbReference type="RefSeq" id="XP_069205627.1">
    <property type="nucleotide sequence ID" value="XM_069355786.1"/>
</dbReference>
<feature type="compositionally biased region" description="Basic and acidic residues" evidence="1">
    <location>
        <begin position="1"/>
        <end position="10"/>
    </location>
</feature>
<dbReference type="Proteomes" id="UP001565368">
    <property type="component" value="Unassembled WGS sequence"/>
</dbReference>
<comment type="caution">
    <text evidence="2">The sequence shown here is derived from an EMBL/GenBank/DDBJ whole genome shotgun (WGS) entry which is preliminary data.</text>
</comment>
<dbReference type="EMBL" id="JBBXJM010000006">
    <property type="protein sequence ID" value="KAL1405683.1"/>
    <property type="molecule type" value="Genomic_DNA"/>
</dbReference>
<evidence type="ECO:0000313" key="2">
    <source>
        <dbReference type="EMBL" id="KAL1405683.1"/>
    </source>
</evidence>
<evidence type="ECO:0000313" key="3">
    <source>
        <dbReference type="Proteomes" id="UP001565368"/>
    </source>
</evidence>
<feature type="compositionally biased region" description="Polar residues" evidence="1">
    <location>
        <begin position="156"/>
        <end position="170"/>
    </location>
</feature>
<proteinExistence type="predicted"/>
<accession>A0ABR3PTB5</accession>
<sequence>MDVDTSHDDSPPNAVRPRNVSPTASHTYWEHPSSKTRARRSQVYQRLCQNVQDGILETSDLPVKVPMIPVSQMQIDFLETMDRGLAASAGKDNEEHPELETKWRMYELHAANDAVDLYEYLLAMGKESFKKRRQNGPGALNVPGETVRKAGHSTPGAASSTAQGPSSGAKTSPAPAPQPVDPPSTMKDRLRKGQAQGTHALRTFKDTWLLQDPVFSQPDALRKYEHAAGMRVQFWAHDPVSPTSFPQSMYQYEDVHRVLPLGVPGSGTEVGANIEWEQLPTRRTTGDKKRDANGWVLLEPFLWHIPGVVCKAAADNNWPTILCGATIPKGTRNGKLKPCFFCKYSAGKRHCPASDAYIRFRSESTVEPALYFITPDNELSRVILRPVAPSSGNSRSTEGPTERHEGPLSNTHDSTSSSDNLGSTDTRKDADPANTVAHEGDTPLVHASSVTAGT</sequence>
<evidence type="ECO:0000256" key="1">
    <source>
        <dbReference type="SAM" id="MobiDB-lite"/>
    </source>
</evidence>
<gene>
    <name evidence="2" type="ORF">Q8F55_007349</name>
</gene>
<feature type="region of interest" description="Disordered" evidence="1">
    <location>
        <begin position="387"/>
        <end position="454"/>
    </location>
</feature>